<feature type="compositionally biased region" description="Polar residues" evidence="1">
    <location>
        <begin position="42"/>
        <end position="56"/>
    </location>
</feature>
<gene>
    <name evidence="2" type="ORF">EYF80_031639</name>
</gene>
<feature type="compositionally biased region" description="Polar residues" evidence="1">
    <location>
        <begin position="1"/>
        <end position="17"/>
    </location>
</feature>
<keyword evidence="3" id="KW-1185">Reference proteome</keyword>
<evidence type="ECO:0000256" key="1">
    <source>
        <dbReference type="SAM" id="MobiDB-lite"/>
    </source>
</evidence>
<organism evidence="2 3">
    <name type="scientific">Liparis tanakae</name>
    <name type="common">Tanaka's snailfish</name>
    <dbReference type="NCBI Taxonomy" id="230148"/>
    <lineage>
        <taxon>Eukaryota</taxon>
        <taxon>Metazoa</taxon>
        <taxon>Chordata</taxon>
        <taxon>Craniata</taxon>
        <taxon>Vertebrata</taxon>
        <taxon>Euteleostomi</taxon>
        <taxon>Actinopterygii</taxon>
        <taxon>Neopterygii</taxon>
        <taxon>Teleostei</taxon>
        <taxon>Neoteleostei</taxon>
        <taxon>Acanthomorphata</taxon>
        <taxon>Eupercaria</taxon>
        <taxon>Perciformes</taxon>
        <taxon>Cottioidei</taxon>
        <taxon>Cottales</taxon>
        <taxon>Liparidae</taxon>
        <taxon>Liparis</taxon>
    </lineage>
</organism>
<feature type="region of interest" description="Disordered" evidence="1">
    <location>
        <begin position="1"/>
        <end position="23"/>
    </location>
</feature>
<dbReference type="EMBL" id="SRLO01000388">
    <property type="protein sequence ID" value="TNN58116.1"/>
    <property type="molecule type" value="Genomic_DNA"/>
</dbReference>
<feature type="region of interest" description="Disordered" evidence="1">
    <location>
        <begin position="42"/>
        <end position="66"/>
    </location>
</feature>
<comment type="caution">
    <text evidence="2">The sequence shown here is derived from an EMBL/GenBank/DDBJ whole genome shotgun (WGS) entry which is preliminary data.</text>
</comment>
<dbReference type="Proteomes" id="UP000314294">
    <property type="component" value="Unassembled WGS sequence"/>
</dbReference>
<dbReference type="AlphaFoldDB" id="A0A4Z2GX62"/>
<evidence type="ECO:0000313" key="2">
    <source>
        <dbReference type="EMBL" id="TNN58116.1"/>
    </source>
</evidence>
<evidence type="ECO:0000313" key="3">
    <source>
        <dbReference type="Proteomes" id="UP000314294"/>
    </source>
</evidence>
<proteinExistence type="predicted"/>
<name>A0A4Z2GX62_9TELE</name>
<protein>
    <submittedName>
        <fullName evidence="2">Uncharacterized protein</fullName>
    </submittedName>
</protein>
<reference evidence="2 3" key="1">
    <citation type="submission" date="2019-03" db="EMBL/GenBank/DDBJ databases">
        <title>First draft genome of Liparis tanakae, snailfish: a comprehensive survey of snailfish specific genes.</title>
        <authorList>
            <person name="Kim W."/>
            <person name="Song I."/>
            <person name="Jeong J.-H."/>
            <person name="Kim D."/>
            <person name="Kim S."/>
            <person name="Ryu S."/>
            <person name="Song J.Y."/>
            <person name="Lee S.K."/>
        </authorList>
    </citation>
    <scope>NUCLEOTIDE SEQUENCE [LARGE SCALE GENOMIC DNA]</scope>
    <source>
        <tissue evidence="2">Muscle</tissue>
    </source>
</reference>
<sequence>MESSSRALDLSQCQSSDSHCEQRPCDCSTNQWWSAPLRATPTTGVMESKHSNNGLKSNGEVHHLLL</sequence>
<accession>A0A4Z2GX62</accession>